<proteinExistence type="predicted"/>
<keyword evidence="1" id="KW-0812">Transmembrane</keyword>
<dbReference type="RefSeq" id="WP_343911616.1">
    <property type="nucleotide sequence ID" value="NZ_BAAAGE010000001.1"/>
</dbReference>
<evidence type="ECO:0000256" key="1">
    <source>
        <dbReference type="SAM" id="Phobius"/>
    </source>
</evidence>
<name>A0ABP3TWZ5_9FLAO</name>
<dbReference type="SUPFAM" id="SSF74653">
    <property type="entry name" value="TolA/TonB C-terminal domain"/>
    <property type="match status" value="1"/>
</dbReference>
<reference evidence="4" key="1">
    <citation type="journal article" date="2019" name="Int. J. Syst. Evol. Microbiol.">
        <title>The Global Catalogue of Microorganisms (GCM) 10K type strain sequencing project: providing services to taxonomists for standard genome sequencing and annotation.</title>
        <authorList>
            <consortium name="The Broad Institute Genomics Platform"/>
            <consortium name="The Broad Institute Genome Sequencing Center for Infectious Disease"/>
            <person name="Wu L."/>
            <person name="Ma J."/>
        </authorList>
    </citation>
    <scope>NUCLEOTIDE SEQUENCE [LARGE SCALE GENOMIC DNA]</scope>
    <source>
        <strain evidence="4">JCM 15974</strain>
    </source>
</reference>
<sequence>MSNKHEANVRKGSLVNFQIGLIASLLFTYVMFEVYTSEPIKKMADKPVVIEDEHFVWDGVFEVYQEPEQKVVAQKQPEPIPDPTDFEVVDNDVTLDDPTDEYESTEPTEVSVPFNPDAISSEEEEEIPENVPFSVVEDVPIFPGCEKLKTNKERAACFSEKISRIISRKFDTSIGGNYGLSGVQRIYTLFDVAADGTIQNIQVRAPHPKLKKEAERVIRLFPTMTPGKQRKTPVTVKYQLPIVFKVQD</sequence>
<dbReference type="Gene3D" id="3.30.1150.10">
    <property type="match status" value="1"/>
</dbReference>
<gene>
    <name evidence="3" type="ORF">GCM10009430_13810</name>
</gene>
<evidence type="ECO:0000313" key="3">
    <source>
        <dbReference type="EMBL" id="GAA0717192.1"/>
    </source>
</evidence>
<comment type="caution">
    <text evidence="3">The sequence shown here is derived from an EMBL/GenBank/DDBJ whole genome shotgun (WGS) entry which is preliminary data.</text>
</comment>
<feature type="domain" description="TonB C-terminal" evidence="2">
    <location>
        <begin position="189"/>
        <end position="245"/>
    </location>
</feature>
<protein>
    <recommendedName>
        <fullName evidence="2">TonB C-terminal domain-containing protein</fullName>
    </recommendedName>
</protein>
<dbReference type="InterPro" id="IPR037682">
    <property type="entry name" value="TonB_C"/>
</dbReference>
<evidence type="ECO:0000313" key="4">
    <source>
        <dbReference type="Proteomes" id="UP001501758"/>
    </source>
</evidence>
<dbReference type="EMBL" id="BAAAGE010000001">
    <property type="protein sequence ID" value="GAA0717192.1"/>
    <property type="molecule type" value="Genomic_DNA"/>
</dbReference>
<dbReference type="Pfam" id="PF03544">
    <property type="entry name" value="TonB_C"/>
    <property type="match status" value="1"/>
</dbReference>
<evidence type="ECO:0000259" key="2">
    <source>
        <dbReference type="Pfam" id="PF03544"/>
    </source>
</evidence>
<keyword evidence="1" id="KW-1133">Transmembrane helix</keyword>
<feature type="transmembrane region" description="Helical" evidence="1">
    <location>
        <begin position="12"/>
        <end position="32"/>
    </location>
</feature>
<keyword evidence="4" id="KW-1185">Reference proteome</keyword>
<accession>A0ABP3TWZ5</accession>
<keyword evidence="1" id="KW-0472">Membrane</keyword>
<dbReference type="Proteomes" id="UP001501758">
    <property type="component" value="Unassembled WGS sequence"/>
</dbReference>
<organism evidence="3 4">
    <name type="scientific">Aquimarina litoralis</name>
    <dbReference type="NCBI Taxonomy" id="584605"/>
    <lineage>
        <taxon>Bacteria</taxon>
        <taxon>Pseudomonadati</taxon>
        <taxon>Bacteroidota</taxon>
        <taxon>Flavobacteriia</taxon>
        <taxon>Flavobacteriales</taxon>
        <taxon>Flavobacteriaceae</taxon>
        <taxon>Aquimarina</taxon>
    </lineage>
</organism>